<keyword evidence="1" id="KW-0472">Membrane</keyword>
<reference evidence="2 3" key="1">
    <citation type="submission" date="2012-06" db="EMBL/GenBank/DDBJ databases">
        <title>Complete genome of Terriglobus roseus DSM 18391.</title>
        <authorList>
            <consortium name="US DOE Joint Genome Institute (JGI-PGF)"/>
            <person name="Lucas S."/>
            <person name="Copeland A."/>
            <person name="Lapidus A."/>
            <person name="Glavina del Rio T."/>
            <person name="Dalin E."/>
            <person name="Tice H."/>
            <person name="Bruce D."/>
            <person name="Goodwin L."/>
            <person name="Pitluck S."/>
            <person name="Peters L."/>
            <person name="Mikhailova N."/>
            <person name="Munk A.C.C."/>
            <person name="Kyrpides N."/>
            <person name="Mavromatis K."/>
            <person name="Ivanova N."/>
            <person name="Brettin T."/>
            <person name="Detter J.C."/>
            <person name="Han C."/>
            <person name="Larimer F."/>
            <person name="Land M."/>
            <person name="Hauser L."/>
            <person name="Markowitz V."/>
            <person name="Cheng J.-F."/>
            <person name="Hugenholtz P."/>
            <person name="Woyke T."/>
            <person name="Wu D."/>
            <person name="Brambilla E."/>
            <person name="Klenk H.-P."/>
            <person name="Eisen J.A."/>
        </authorList>
    </citation>
    <scope>NUCLEOTIDE SEQUENCE [LARGE SCALE GENOMIC DNA]</scope>
    <source>
        <strain evidence="3">DSM 18391 / NRRL B-41598 / KBS 63</strain>
    </source>
</reference>
<name>I3ZDU1_TERRK</name>
<keyword evidence="1" id="KW-1133">Transmembrane helix</keyword>
<dbReference type="Proteomes" id="UP000006056">
    <property type="component" value="Chromosome"/>
</dbReference>
<keyword evidence="3" id="KW-1185">Reference proteome</keyword>
<dbReference type="STRING" id="926566.Terro_1088"/>
<feature type="transmembrane region" description="Helical" evidence="1">
    <location>
        <begin position="27"/>
        <end position="44"/>
    </location>
</feature>
<keyword evidence="1" id="KW-0812">Transmembrane</keyword>
<dbReference type="EMBL" id="CP003379">
    <property type="protein sequence ID" value="AFL87409.1"/>
    <property type="molecule type" value="Genomic_DNA"/>
</dbReference>
<dbReference type="AlphaFoldDB" id="I3ZDU1"/>
<feature type="transmembrane region" description="Helical" evidence="1">
    <location>
        <begin position="51"/>
        <end position="70"/>
    </location>
</feature>
<sequence>MTLRLLWVVNLLTGALYYFHVAVPLNIHMYLGFAITLVMIMIGVMGLRSVIGLAIVTIVVGISLPVIGILQLKHLAMPDLPYVQITHVILGVAAIALAEITGKRIRLSAA</sequence>
<accession>I3ZDU1</accession>
<feature type="transmembrane region" description="Helical" evidence="1">
    <location>
        <begin position="5"/>
        <end position="21"/>
    </location>
</feature>
<gene>
    <name evidence="2" type="ordered locus">Terro_1088</name>
</gene>
<organism evidence="2 3">
    <name type="scientific">Terriglobus roseus (strain DSM 18391 / NRRL B-41598 / KBS 63)</name>
    <dbReference type="NCBI Taxonomy" id="926566"/>
    <lineage>
        <taxon>Bacteria</taxon>
        <taxon>Pseudomonadati</taxon>
        <taxon>Acidobacteriota</taxon>
        <taxon>Terriglobia</taxon>
        <taxon>Terriglobales</taxon>
        <taxon>Acidobacteriaceae</taxon>
        <taxon>Terriglobus</taxon>
    </lineage>
</organism>
<dbReference type="HOGENOM" id="CLU_2169845_0_0_0"/>
<protein>
    <submittedName>
        <fullName evidence="2">Uncharacterized protein</fullName>
    </submittedName>
</protein>
<dbReference type="KEGG" id="trs:Terro_1088"/>
<evidence type="ECO:0000313" key="2">
    <source>
        <dbReference type="EMBL" id="AFL87409.1"/>
    </source>
</evidence>
<evidence type="ECO:0000256" key="1">
    <source>
        <dbReference type="SAM" id="Phobius"/>
    </source>
</evidence>
<evidence type="ECO:0000313" key="3">
    <source>
        <dbReference type="Proteomes" id="UP000006056"/>
    </source>
</evidence>
<proteinExistence type="predicted"/>
<feature type="transmembrane region" description="Helical" evidence="1">
    <location>
        <begin position="82"/>
        <end position="100"/>
    </location>
</feature>